<comment type="caution">
    <text evidence="5">The sequence shown here is derived from an EMBL/GenBank/DDBJ whole genome shotgun (WGS) entry which is preliminary data.</text>
</comment>
<dbReference type="Gene3D" id="3.20.110.10">
    <property type="entry name" value="Glycoside hydrolase 38, N terminal domain"/>
    <property type="match status" value="1"/>
</dbReference>
<evidence type="ECO:0000256" key="1">
    <source>
        <dbReference type="ARBA" id="ARBA00006821"/>
    </source>
</evidence>
<dbReference type="PANTHER" id="PTHR36306">
    <property type="entry name" value="ALPHA-AMYLASE-RELATED-RELATED"/>
    <property type="match status" value="1"/>
</dbReference>
<dbReference type="PANTHER" id="PTHR36306:SF3">
    <property type="entry name" value="GLYCOSIDE HYDROLASE FAMILY 57"/>
    <property type="match status" value="1"/>
</dbReference>
<keyword evidence="6" id="KW-1185">Reference proteome</keyword>
<dbReference type="CDD" id="cd10797">
    <property type="entry name" value="GH57N_APU_like_1"/>
    <property type="match status" value="1"/>
</dbReference>
<dbReference type="RefSeq" id="WP_163301655.1">
    <property type="nucleotide sequence ID" value="NZ_JAAGRQ010000023.1"/>
</dbReference>
<dbReference type="InterPro" id="IPR004300">
    <property type="entry name" value="Glyco_hydro_57_N"/>
</dbReference>
<accession>A0A7K3NK98</accession>
<evidence type="ECO:0000313" key="6">
    <source>
        <dbReference type="Proteomes" id="UP000469724"/>
    </source>
</evidence>
<comment type="similarity">
    <text evidence="1 3">Belongs to the glycosyl hydrolase 57 family.</text>
</comment>
<dbReference type="Pfam" id="PF03065">
    <property type="entry name" value="Glyco_hydro_57"/>
    <property type="match status" value="1"/>
</dbReference>
<sequence>MDRFLCIHGHFYQPPREDPWLGALLPEGSAAPSANWNERICRESYAPLSRARRLDGTGRIMDIFNLYEWISFNFGPTLCRWMAAQAPETLARVVVGDRASLARLGHGNALAQVCHHVILPLASDLDKHLEVGWAVADFRHRFGRDPEGMWLSEAAVDTASLEVLAENGIAFTVLAPCQAAFVADLDGGGRRAVSEWDLDITRPYRAMLPSGRHVDIFFYHGGLSQAVAFERLLADGENFWHRLSGAAGPGLLALATDGETYGHHFQFGEMALAYVMAQAASGRDGLSPTNFGAYLAKNPPQHRVWLREPSAWSCVHGVERWRSDCGCTNGEHPGYNQKWRGPLRDALNLLKAEVDAHYFAVGEGLFRDPRGALLAYGEVLCGAMDKADFESARFVPGLAADKRSLAWTLLSMQRFAVSSFASCAWFFDELTRIEPVNALTYALRAMDLARDTGMVDPEERFLRELEKACSNDPAMGDGRDVWNNLVTPRRATVKTLALQTLVTLEAEDRLPGPGSPGQAVAWPAVTASVGLDAATGDGCATGTFSLAWTLESRLERYGLSLSPGAGGGLPGGRACLSWPNGDRQESVALEAAGLAWNKRQAAADTLAGHAESRLWEASLALAAKGLRLLPEIQEAQVTVNLAPLWVGMYPGLVWHRLFGPELTPGRAALLDAFLRATGKDNPGAAALAQRVLREFLDRLSGPEPDFAALALAVARGRAIGFDPDWWAVQNLLWERFGGRGACRPLAELLWFAG</sequence>
<dbReference type="InterPro" id="IPR052046">
    <property type="entry name" value="GH57_Enzymes"/>
</dbReference>
<dbReference type="EMBL" id="JAAGRQ010000023">
    <property type="protein sequence ID" value="NDY56602.1"/>
    <property type="molecule type" value="Genomic_DNA"/>
</dbReference>
<dbReference type="InterPro" id="IPR027291">
    <property type="entry name" value="Glyco_hydro_38_N_sf"/>
</dbReference>
<dbReference type="GO" id="GO:0005975">
    <property type="term" value="P:carbohydrate metabolic process"/>
    <property type="evidence" value="ECO:0007669"/>
    <property type="project" value="InterPro"/>
</dbReference>
<keyword evidence="2 3" id="KW-0119">Carbohydrate metabolism</keyword>
<evidence type="ECO:0000256" key="3">
    <source>
        <dbReference type="RuleBase" id="RU361196"/>
    </source>
</evidence>
<dbReference type="InterPro" id="IPR011330">
    <property type="entry name" value="Glyco_hydro/deAcase_b/a-brl"/>
</dbReference>
<dbReference type="Pfam" id="PF12055">
    <property type="entry name" value="DUF3536"/>
    <property type="match status" value="1"/>
</dbReference>
<dbReference type="AlphaFoldDB" id="A0A7K3NK98"/>
<dbReference type="GO" id="GO:0003824">
    <property type="term" value="F:catalytic activity"/>
    <property type="evidence" value="ECO:0007669"/>
    <property type="project" value="InterPro"/>
</dbReference>
<evidence type="ECO:0000313" key="5">
    <source>
        <dbReference type="EMBL" id="NDY56602.1"/>
    </source>
</evidence>
<dbReference type="InterPro" id="IPR021923">
    <property type="entry name" value="DUF3536"/>
</dbReference>
<evidence type="ECO:0000256" key="2">
    <source>
        <dbReference type="ARBA" id="ARBA00023277"/>
    </source>
</evidence>
<protein>
    <submittedName>
        <fullName evidence="5">DUF3536 domain-containing protein</fullName>
    </submittedName>
</protein>
<reference evidence="5 6" key="1">
    <citation type="submission" date="2020-02" db="EMBL/GenBank/DDBJ databases">
        <title>Comparative genomics of sulfur disproportionating microorganisms.</title>
        <authorList>
            <person name="Ward L.M."/>
            <person name="Bertran E."/>
            <person name="Johnston D.T."/>
        </authorList>
    </citation>
    <scope>NUCLEOTIDE SEQUENCE [LARGE SCALE GENOMIC DNA]</scope>
    <source>
        <strain evidence="5 6">DSM 3696</strain>
    </source>
</reference>
<proteinExistence type="inferred from homology"/>
<name>A0A7K3NK98_9BACT</name>
<evidence type="ECO:0000259" key="4">
    <source>
        <dbReference type="Pfam" id="PF03065"/>
    </source>
</evidence>
<feature type="domain" description="Glycoside hydrolase family 57 N-terminal" evidence="4">
    <location>
        <begin position="110"/>
        <end position="273"/>
    </location>
</feature>
<dbReference type="SUPFAM" id="SSF88713">
    <property type="entry name" value="Glycoside hydrolase/deacetylase"/>
    <property type="match status" value="1"/>
</dbReference>
<organism evidence="5 6">
    <name type="scientific">Desulfolutivibrio sulfodismutans</name>
    <dbReference type="NCBI Taxonomy" id="63561"/>
    <lineage>
        <taxon>Bacteria</taxon>
        <taxon>Pseudomonadati</taxon>
        <taxon>Thermodesulfobacteriota</taxon>
        <taxon>Desulfovibrionia</taxon>
        <taxon>Desulfovibrionales</taxon>
        <taxon>Desulfovibrionaceae</taxon>
        <taxon>Desulfolutivibrio</taxon>
    </lineage>
</organism>
<gene>
    <name evidence="5" type="ORF">G3N56_07580</name>
</gene>
<dbReference type="Proteomes" id="UP000469724">
    <property type="component" value="Unassembled WGS sequence"/>
</dbReference>